<proteinExistence type="predicted"/>
<organism evidence="1 2">
    <name type="scientific">Candidatus Enterocloster faecavium</name>
    <dbReference type="NCBI Taxonomy" id="2838560"/>
    <lineage>
        <taxon>Bacteria</taxon>
        <taxon>Bacillati</taxon>
        <taxon>Bacillota</taxon>
        <taxon>Clostridia</taxon>
        <taxon>Lachnospirales</taxon>
        <taxon>Lachnospiraceae</taxon>
        <taxon>Enterocloster</taxon>
    </lineage>
</organism>
<dbReference type="Proteomes" id="UP000886804">
    <property type="component" value="Unassembled WGS sequence"/>
</dbReference>
<gene>
    <name evidence="1" type="ORF">H9716_08165</name>
</gene>
<sequence>MKITAKFQTAPGGRYDTLEIAILGREGRAASFWMRNFYQETYHCAFELDTAKLFKAESLFCEAQKLAEFLMKGLSLAEGEGSREAKRTEASKTAFLQETADQFSSGQEVLRIRVSQTCYRFAEEMDPEEFLPEGAEFAEEDWQTYEYFERCEEYVIDLKSKKTEFVTRSVLHTEKE</sequence>
<dbReference type="AlphaFoldDB" id="A0A9D2L8A2"/>
<dbReference type="EMBL" id="DWYS01000097">
    <property type="protein sequence ID" value="HJB07824.1"/>
    <property type="molecule type" value="Genomic_DNA"/>
</dbReference>
<accession>A0A9D2L8A2</accession>
<evidence type="ECO:0000313" key="1">
    <source>
        <dbReference type="EMBL" id="HJB07824.1"/>
    </source>
</evidence>
<reference evidence="1" key="2">
    <citation type="submission" date="2021-04" db="EMBL/GenBank/DDBJ databases">
        <authorList>
            <person name="Gilroy R."/>
        </authorList>
    </citation>
    <scope>NUCLEOTIDE SEQUENCE</scope>
    <source>
        <strain evidence="1">CHK188-4685</strain>
    </source>
</reference>
<name>A0A9D2L8A2_9FIRM</name>
<protein>
    <submittedName>
        <fullName evidence="1">Uncharacterized protein</fullName>
    </submittedName>
</protein>
<comment type="caution">
    <text evidence="1">The sequence shown here is derived from an EMBL/GenBank/DDBJ whole genome shotgun (WGS) entry which is preliminary data.</text>
</comment>
<evidence type="ECO:0000313" key="2">
    <source>
        <dbReference type="Proteomes" id="UP000886804"/>
    </source>
</evidence>
<reference evidence="1" key="1">
    <citation type="journal article" date="2021" name="PeerJ">
        <title>Extensive microbial diversity within the chicken gut microbiome revealed by metagenomics and culture.</title>
        <authorList>
            <person name="Gilroy R."/>
            <person name="Ravi A."/>
            <person name="Getino M."/>
            <person name="Pursley I."/>
            <person name="Horton D.L."/>
            <person name="Alikhan N.F."/>
            <person name="Baker D."/>
            <person name="Gharbi K."/>
            <person name="Hall N."/>
            <person name="Watson M."/>
            <person name="Adriaenssens E.M."/>
            <person name="Foster-Nyarko E."/>
            <person name="Jarju S."/>
            <person name="Secka A."/>
            <person name="Antonio M."/>
            <person name="Oren A."/>
            <person name="Chaudhuri R.R."/>
            <person name="La Ragione R."/>
            <person name="Hildebrand F."/>
            <person name="Pallen M.J."/>
        </authorList>
    </citation>
    <scope>NUCLEOTIDE SEQUENCE</scope>
    <source>
        <strain evidence="1">CHK188-4685</strain>
    </source>
</reference>